<keyword evidence="7" id="KW-0833">Ubl conjugation pathway</keyword>
<evidence type="ECO:0000256" key="1">
    <source>
        <dbReference type="ARBA" id="ARBA00001798"/>
    </source>
</evidence>
<evidence type="ECO:0000313" key="15">
    <source>
        <dbReference type="Proteomes" id="UP000316079"/>
    </source>
</evidence>
<keyword evidence="3" id="KW-0808">Transferase</keyword>
<gene>
    <name evidence="14" type="ORF">DNTS_008205</name>
</gene>
<dbReference type="Pfam" id="PF01485">
    <property type="entry name" value="IBR"/>
    <property type="match status" value="1"/>
</dbReference>
<dbReference type="InterPro" id="IPR044066">
    <property type="entry name" value="TRIAD_supradom"/>
</dbReference>
<dbReference type="InterPro" id="IPR031127">
    <property type="entry name" value="E3_UB_ligase_RBR"/>
</dbReference>
<dbReference type="PROSITE" id="PS50089">
    <property type="entry name" value="ZF_RING_2"/>
    <property type="match status" value="1"/>
</dbReference>
<evidence type="ECO:0000256" key="11">
    <source>
        <dbReference type="SAM" id="MobiDB-lite"/>
    </source>
</evidence>
<dbReference type="CDD" id="cd20346">
    <property type="entry name" value="BRcat_RBR_ANKIB1"/>
    <property type="match status" value="1"/>
</dbReference>
<evidence type="ECO:0000259" key="12">
    <source>
        <dbReference type="PROSITE" id="PS50089"/>
    </source>
</evidence>
<dbReference type="SUPFAM" id="SSF48403">
    <property type="entry name" value="Ankyrin repeat"/>
    <property type="match status" value="1"/>
</dbReference>
<dbReference type="Pfam" id="PF12796">
    <property type="entry name" value="Ank_2"/>
    <property type="match status" value="1"/>
</dbReference>
<organism evidence="14 15">
    <name type="scientific">Danionella cerebrum</name>
    <dbReference type="NCBI Taxonomy" id="2873325"/>
    <lineage>
        <taxon>Eukaryota</taxon>
        <taxon>Metazoa</taxon>
        <taxon>Chordata</taxon>
        <taxon>Craniata</taxon>
        <taxon>Vertebrata</taxon>
        <taxon>Euteleostomi</taxon>
        <taxon>Actinopterygii</taxon>
        <taxon>Neopterygii</taxon>
        <taxon>Teleostei</taxon>
        <taxon>Ostariophysi</taxon>
        <taxon>Cypriniformes</taxon>
        <taxon>Danionidae</taxon>
        <taxon>Danioninae</taxon>
        <taxon>Danionella</taxon>
    </lineage>
</organism>
<dbReference type="Gene3D" id="1.20.120.1750">
    <property type="match status" value="1"/>
</dbReference>
<keyword evidence="9" id="KW-0040">ANK repeat</keyword>
<feature type="compositionally biased region" description="Basic and acidic residues" evidence="11">
    <location>
        <begin position="937"/>
        <end position="948"/>
    </location>
</feature>
<dbReference type="AlphaFoldDB" id="A0A553R5K5"/>
<dbReference type="SMART" id="SM00248">
    <property type="entry name" value="ANK"/>
    <property type="match status" value="2"/>
</dbReference>
<evidence type="ECO:0000256" key="10">
    <source>
        <dbReference type="PROSITE-ProRule" id="PRU00175"/>
    </source>
</evidence>
<dbReference type="PROSITE" id="PS50330">
    <property type="entry name" value="UIM"/>
    <property type="match status" value="1"/>
</dbReference>
<dbReference type="Pfam" id="PF19422">
    <property type="entry name" value="Ariadne"/>
    <property type="match status" value="1"/>
</dbReference>
<evidence type="ECO:0000256" key="2">
    <source>
        <dbReference type="ARBA" id="ARBA00012251"/>
    </source>
</evidence>
<dbReference type="STRING" id="623744.A0A553R5K5"/>
<protein>
    <recommendedName>
        <fullName evidence="2">RBR-type E3 ubiquitin transferase</fullName>
        <ecNumber evidence="2">2.3.2.31</ecNumber>
    </recommendedName>
</protein>
<feature type="region of interest" description="Disordered" evidence="11">
    <location>
        <begin position="284"/>
        <end position="306"/>
    </location>
</feature>
<dbReference type="FunFam" id="1.20.120.1750:FF:000003">
    <property type="entry name" value="RBR-type E3 ubiquitin transferase"/>
    <property type="match status" value="1"/>
</dbReference>
<dbReference type="PROSITE" id="PS51873">
    <property type="entry name" value="TRIAD"/>
    <property type="match status" value="1"/>
</dbReference>
<feature type="region of interest" description="Disordered" evidence="11">
    <location>
        <begin position="859"/>
        <end position="883"/>
    </location>
</feature>
<dbReference type="Proteomes" id="UP000316079">
    <property type="component" value="Unassembled WGS sequence"/>
</dbReference>
<evidence type="ECO:0000259" key="13">
    <source>
        <dbReference type="PROSITE" id="PS51873"/>
    </source>
</evidence>
<dbReference type="PANTHER" id="PTHR11685">
    <property type="entry name" value="RBR FAMILY RING FINGER AND IBR DOMAIN-CONTAINING"/>
    <property type="match status" value="1"/>
</dbReference>
<dbReference type="OrthoDB" id="69641at2759"/>
<feature type="region of interest" description="Disordered" evidence="11">
    <location>
        <begin position="733"/>
        <end position="776"/>
    </location>
</feature>
<evidence type="ECO:0000256" key="9">
    <source>
        <dbReference type="PROSITE-ProRule" id="PRU00023"/>
    </source>
</evidence>
<evidence type="ECO:0000256" key="7">
    <source>
        <dbReference type="ARBA" id="ARBA00022786"/>
    </source>
</evidence>
<dbReference type="GO" id="GO:0008270">
    <property type="term" value="F:zinc ion binding"/>
    <property type="evidence" value="ECO:0007669"/>
    <property type="project" value="UniProtKB-KW"/>
</dbReference>
<feature type="compositionally biased region" description="Low complexity" evidence="11">
    <location>
        <begin position="292"/>
        <end position="306"/>
    </location>
</feature>
<dbReference type="CDD" id="cd20361">
    <property type="entry name" value="Rcat_RBR_ANKIB1"/>
    <property type="match status" value="1"/>
</dbReference>
<evidence type="ECO:0000256" key="8">
    <source>
        <dbReference type="ARBA" id="ARBA00022833"/>
    </source>
</evidence>
<dbReference type="Pfam" id="PF00023">
    <property type="entry name" value="Ank"/>
    <property type="match status" value="1"/>
</dbReference>
<feature type="region of interest" description="Disordered" evidence="11">
    <location>
        <begin position="933"/>
        <end position="956"/>
    </location>
</feature>
<dbReference type="InterPro" id="IPR001841">
    <property type="entry name" value="Znf_RING"/>
</dbReference>
<dbReference type="SMART" id="SM00647">
    <property type="entry name" value="IBR"/>
    <property type="match status" value="2"/>
</dbReference>
<keyword evidence="15" id="KW-1185">Reference proteome</keyword>
<dbReference type="GO" id="GO:0016567">
    <property type="term" value="P:protein ubiquitination"/>
    <property type="evidence" value="ECO:0007669"/>
    <property type="project" value="InterPro"/>
</dbReference>
<evidence type="ECO:0000313" key="14">
    <source>
        <dbReference type="EMBL" id="TRY97469.1"/>
    </source>
</evidence>
<evidence type="ECO:0000256" key="5">
    <source>
        <dbReference type="ARBA" id="ARBA00022737"/>
    </source>
</evidence>
<feature type="repeat" description="ANK" evidence="9">
    <location>
        <begin position="145"/>
        <end position="177"/>
    </location>
</feature>
<dbReference type="InterPro" id="IPR047564">
    <property type="entry name" value="Rcat_RBR_ANKIB1"/>
</dbReference>
<comment type="caution">
    <text evidence="14">The sequence shown here is derived from an EMBL/GenBank/DDBJ whole genome shotgun (WGS) entry which is preliminary data.</text>
</comment>
<dbReference type="Gene3D" id="1.25.40.20">
    <property type="entry name" value="Ankyrin repeat-containing domain"/>
    <property type="match status" value="1"/>
</dbReference>
<dbReference type="EC" id="2.3.2.31" evidence="2"/>
<keyword evidence="6 10" id="KW-0863">Zinc-finger</keyword>
<dbReference type="InterPro" id="IPR047563">
    <property type="entry name" value="RING-HC_RBR_ANKIB1"/>
</dbReference>
<comment type="catalytic activity">
    <reaction evidence="1">
        <text>[E2 ubiquitin-conjugating enzyme]-S-ubiquitinyl-L-cysteine + [acceptor protein]-L-lysine = [E2 ubiquitin-conjugating enzyme]-L-cysteine + [acceptor protein]-N(6)-ubiquitinyl-L-lysine.</text>
        <dbReference type="EC" id="2.3.2.31"/>
    </reaction>
</comment>
<dbReference type="GO" id="GO:0061630">
    <property type="term" value="F:ubiquitin protein ligase activity"/>
    <property type="evidence" value="ECO:0007669"/>
    <property type="project" value="UniProtKB-EC"/>
</dbReference>
<dbReference type="PROSITE" id="PS50297">
    <property type="entry name" value="ANK_REP_REGION"/>
    <property type="match status" value="1"/>
</dbReference>
<feature type="domain" description="RING-type" evidence="12">
    <location>
        <begin position="322"/>
        <end position="371"/>
    </location>
</feature>
<feature type="region of interest" description="Disordered" evidence="11">
    <location>
        <begin position="978"/>
        <end position="1013"/>
    </location>
</feature>
<evidence type="ECO:0000256" key="4">
    <source>
        <dbReference type="ARBA" id="ARBA00022723"/>
    </source>
</evidence>
<proteinExistence type="predicted"/>
<reference evidence="14 15" key="1">
    <citation type="journal article" date="2019" name="Sci. Data">
        <title>Hybrid genome assembly and annotation of Danionella translucida.</title>
        <authorList>
            <person name="Kadobianskyi M."/>
            <person name="Schulze L."/>
            <person name="Schuelke M."/>
            <person name="Judkewitz B."/>
        </authorList>
    </citation>
    <scope>NUCLEOTIDE SEQUENCE [LARGE SCALE GENOMIC DNA]</scope>
    <source>
        <strain evidence="14 15">Bolton</strain>
    </source>
</reference>
<dbReference type="CDD" id="cd16774">
    <property type="entry name" value="RING-HC_RBR_ANKIB1"/>
    <property type="match status" value="1"/>
</dbReference>
<dbReference type="InterPro" id="IPR002110">
    <property type="entry name" value="Ankyrin_rpt"/>
</dbReference>
<feature type="domain" description="RING-type" evidence="13">
    <location>
        <begin position="318"/>
        <end position="539"/>
    </location>
</feature>
<dbReference type="PROSITE" id="PS50088">
    <property type="entry name" value="ANK_REPEAT"/>
    <property type="match status" value="1"/>
</dbReference>
<dbReference type="Gene3D" id="3.30.40.10">
    <property type="entry name" value="Zinc/RING finger domain, C3HC4 (zinc finger)"/>
    <property type="match status" value="1"/>
</dbReference>
<keyword evidence="4" id="KW-0479">Metal-binding</keyword>
<dbReference type="InterPro" id="IPR013083">
    <property type="entry name" value="Znf_RING/FYVE/PHD"/>
</dbReference>
<dbReference type="InterPro" id="IPR045840">
    <property type="entry name" value="Ariadne"/>
</dbReference>
<evidence type="ECO:0000256" key="6">
    <source>
        <dbReference type="ARBA" id="ARBA00022771"/>
    </source>
</evidence>
<dbReference type="EMBL" id="SRMA01025225">
    <property type="protein sequence ID" value="TRY97469.1"/>
    <property type="molecule type" value="Genomic_DNA"/>
</dbReference>
<dbReference type="InterPro" id="IPR036770">
    <property type="entry name" value="Ankyrin_rpt-contain_sf"/>
</dbReference>
<accession>A0A553R5K5</accession>
<dbReference type="Pfam" id="PF22191">
    <property type="entry name" value="IBR_1"/>
    <property type="match status" value="1"/>
</dbReference>
<keyword evidence="8" id="KW-0862">Zinc</keyword>
<dbReference type="FunFam" id="1.25.40.20:FF:000040">
    <property type="entry name" value="RBR-type E3 ubiquitin transferase"/>
    <property type="match status" value="1"/>
</dbReference>
<sequence>MGNTATKFRKALINGDEVLAYQLYEGNPQFKESLDPNTSYGEPYQHNTPLHYAARHAMTRILRSFLFSKDGNPNKRNIQNETALHVLCRGPYILLCQGPLHPQLARPYEDERRRAECLQMILKWTGAKLEQGKYESVDVSATDNKKNTALHYAAASGMKTCVELLVKRGADLFSENEDKETPCDCAERQHHKELALSLESQMVFSSDLNAEDFYEGLRVQDLRRLKDMLIVETADMLQAPLFTAEALLRANDWDREKLLEAWMSNAEDCCQRSGVQMPIPPPTGCNTWDTLPSPRTPRTTRSSITSPDEISLTPVDDDHSLCGICMCASSMFEEPVDIPCGHEFCRGCWESFLNMKIQEGEAHNIFCPAHDCFQLVPVEVIESINNPSIRWCPLAGCDRAVRLAAHGSGTSTTDMLCFPRLQAPAVNCGKGHLFCWECQGEAHEPCDCQTWKMWLQKVTDMKPEELAGVSEAYEDAANCLWLLTNSKPCANCKSPIQKNDGCNHMQCAKCKYDFCWICLEEWKKHSSSTGGYYRCTRYEVIQQAEKKHKNFQELDRFMHYYTRFKNHEHSYQLEERLLKTAKDKMEQLSNVLSGREEGPPETTFIEDAVHELLKTRRILKCSYPYGFFLEPKSTKKEIFELMQTDLEMVTEDLAQKVNRPYLRTPRHKIIRATCLVQQKRQEFLASVARGVAPNDSPEAPRRSFAGGTWDWEYLGFASPEEYAEFQYRRRHRQRRRGDMAGLRTNSPDHDDLDHSTLDIHEIGGGQRRGLPMSHSSLDEDDPNILLAIQLSLQESASVAIDAREILTREASLGAIGTSLPSLQDPSQCGVDVPRTALSSSKLFEVGDSLKISGQNAPVQLDKFSNTPREDGEGSFHGPTGASEFSSDDANLLGNIMAWFHDMNPQNISLIPTAGVVQQEPVCMASEVHELPLTQWSDRNEEREYHPETSAEEQELVRPTQLDLVRHDVSPPSALSVELGERLSALNPETPKCDSDPDQPSSSSSEWEGQVHLV</sequence>
<evidence type="ECO:0000256" key="3">
    <source>
        <dbReference type="ARBA" id="ARBA00022679"/>
    </source>
</evidence>
<keyword evidence="5" id="KW-0677">Repeat</keyword>
<dbReference type="SUPFAM" id="SSF57850">
    <property type="entry name" value="RING/U-box"/>
    <property type="match status" value="3"/>
</dbReference>
<dbReference type="InterPro" id="IPR002867">
    <property type="entry name" value="IBR_dom"/>
</dbReference>
<dbReference type="InterPro" id="IPR003903">
    <property type="entry name" value="UIM_dom"/>
</dbReference>
<feature type="compositionally biased region" description="Basic and acidic residues" evidence="11">
    <location>
        <begin position="746"/>
        <end position="761"/>
    </location>
</feature>
<name>A0A553R5K5_9TELE</name>